<feature type="region of interest" description="Disordered" evidence="6">
    <location>
        <begin position="1"/>
        <end position="24"/>
    </location>
</feature>
<evidence type="ECO:0000256" key="3">
    <source>
        <dbReference type="ARBA" id="ARBA00022692"/>
    </source>
</evidence>
<keyword evidence="5 7" id="KW-0472">Membrane</keyword>
<feature type="transmembrane region" description="Helical" evidence="7">
    <location>
        <begin position="107"/>
        <end position="127"/>
    </location>
</feature>
<feature type="transmembrane region" description="Helical" evidence="7">
    <location>
        <begin position="147"/>
        <end position="163"/>
    </location>
</feature>
<evidence type="ECO:0000313" key="9">
    <source>
        <dbReference type="EMBL" id="GLI03824.1"/>
    </source>
</evidence>
<dbReference type="InterPro" id="IPR051401">
    <property type="entry name" value="GtrA_CellWall_Glycosyl"/>
</dbReference>
<evidence type="ECO:0000256" key="6">
    <source>
        <dbReference type="SAM" id="MobiDB-lite"/>
    </source>
</evidence>
<dbReference type="EMBL" id="BSDI01000103">
    <property type="protein sequence ID" value="GLI03824.1"/>
    <property type="molecule type" value="Genomic_DNA"/>
</dbReference>
<evidence type="ECO:0000313" key="10">
    <source>
        <dbReference type="Proteomes" id="UP001144280"/>
    </source>
</evidence>
<evidence type="ECO:0000256" key="5">
    <source>
        <dbReference type="ARBA" id="ARBA00023136"/>
    </source>
</evidence>
<dbReference type="Pfam" id="PF04138">
    <property type="entry name" value="GtrA_DPMS_TM"/>
    <property type="match status" value="1"/>
</dbReference>
<dbReference type="PANTHER" id="PTHR38459:SF1">
    <property type="entry name" value="PROPHAGE BACTOPRENOL-LINKED GLUCOSE TRANSLOCASE HOMOLOG"/>
    <property type="match status" value="1"/>
</dbReference>
<dbReference type="InterPro" id="IPR007267">
    <property type="entry name" value="GtrA_DPMS_TM"/>
</dbReference>
<dbReference type="PANTHER" id="PTHR38459">
    <property type="entry name" value="PROPHAGE BACTOPRENOL-LINKED GLUCOSE TRANSLOCASE HOMOLOG"/>
    <property type="match status" value="1"/>
</dbReference>
<evidence type="ECO:0000256" key="2">
    <source>
        <dbReference type="ARBA" id="ARBA00009399"/>
    </source>
</evidence>
<evidence type="ECO:0000256" key="7">
    <source>
        <dbReference type="SAM" id="Phobius"/>
    </source>
</evidence>
<comment type="caution">
    <text evidence="9">The sequence shown here is derived from an EMBL/GenBank/DDBJ whole genome shotgun (WGS) entry which is preliminary data.</text>
</comment>
<gene>
    <name evidence="9" type="ORF">Pa4123_91040</name>
</gene>
<feature type="transmembrane region" description="Helical" evidence="7">
    <location>
        <begin position="42"/>
        <end position="64"/>
    </location>
</feature>
<evidence type="ECO:0000259" key="8">
    <source>
        <dbReference type="Pfam" id="PF04138"/>
    </source>
</evidence>
<name>A0ABQ5RAS0_9ACTN</name>
<reference evidence="9" key="1">
    <citation type="submission" date="2022-12" db="EMBL/GenBank/DDBJ databases">
        <title>New Phytohabitans aurantiacus sp. RD004123 nov., an actinomycete isolated from soil.</title>
        <authorList>
            <person name="Triningsih D.W."/>
            <person name="Harunari E."/>
            <person name="Igarashi Y."/>
        </authorList>
    </citation>
    <scope>NUCLEOTIDE SEQUENCE</scope>
    <source>
        <strain evidence="9">RD004123</strain>
    </source>
</reference>
<evidence type="ECO:0000256" key="1">
    <source>
        <dbReference type="ARBA" id="ARBA00004141"/>
    </source>
</evidence>
<protein>
    <submittedName>
        <fullName evidence="9">Membrane protein</fullName>
    </submittedName>
</protein>
<evidence type="ECO:0000256" key="4">
    <source>
        <dbReference type="ARBA" id="ARBA00022989"/>
    </source>
</evidence>
<feature type="transmembrane region" description="Helical" evidence="7">
    <location>
        <begin position="76"/>
        <end position="95"/>
    </location>
</feature>
<feature type="domain" description="GtrA/DPMS transmembrane" evidence="8">
    <location>
        <begin position="44"/>
        <end position="170"/>
    </location>
</feature>
<keyword evidence="3 7" id="KW-0812">Transmembrane</keyword>
<dbReference type="Proteomes" id="UP001144280">
    <property type="component" value="Unassembled WGS sequence"/>
</dbReference>
<proteinExistence type="inferred from homology"/>
<sequence length="190" mass="20938">MTAAGTLDSVSATVTGEPSAPTPPSGLLRRLWERFGHLVHELGKFGVVGVIAFIVDLILFNIALSVLNMESLTAKVFSTVIAASVAFVGNRFWTWRHRARSNLAREYILYFVLNAIGLGFSLITLAISHYGLGSVWPVFQTPVMDNISANFVGAAMGTTFRFWSYRRWVFLNPDAEPDTQRVPAVVTESE</sequence>
<organism evidence="9 10">
    <name type="scientific">Phytohabitans aurantiacus</name>
    <dbReference type="NCBI Taxonomy" id="3016789"/>
    <lineage>
        <taxon>Bacteria</taxon>
        <taxon>Bacillati</taxon>
        <taxon>Actinomycetota</taxon>
        <taxon>Actinomycetes</taxon>
        <taxon>Micromonosporales</taxon>
        <taxon>Micromonosporaceae</taxon>
    </lineage>
</organism>
<accession>A0ABQ5RAS0</accession>
<comment type="subcellular location">
    <subcellularLocation>
        <location evidence="1">Membrane</location>
        <topology evidence="1">Multi-pass membrane protein</topology>
    </subcellularLocation>
</comment>
<comment type="similarity">
    <text evidence="2">Belongs to the GtrA family.</text>
</comment>
<keyword evidence="4 7" id="KW-1133">Transmembrane helix</keyword>
<keyword evidence="10" id="KW-1185">Reference proteome</keyword>